<dbReference type="Pfam" id="PF08668">
    <property type="entry name" value="HDOD"/>
    <property type="match status" value="1"/>
</dbReference>
<gene>
    <name evidence="5" type="ORF">QC818_02425</name>
</gene>
<evidence type="ECO:0000313" key="6">
    <source>
        <dbReference type="Proteomes" id="UP001264519"/>
    </source>
</evidence>
<dbReference type="InterPro" id="IPR050469">
    <property type="entry name" value="Diguanylate_Cyclase"/>
</dbReference>
<dbReference type="Proteomes" id="UP001264519">
    <property type="component" value="Unassembled WGS sequence"/>
</dbReference>
<dbReference type="RefSeq" id="WP_309651249.1">
    <property type="nucleotide sequence ID" value="NZ_JARWAK010000002.1"/>
</dbReference>
<keyword evidence="5" id="KW-0548">Nucleotidyltransferase</keyword>
<dbReference type="SUPFAM" id="SSF109604">
    <property type="entry name" value="HD-domain/PDEase-like"/>
    <property type="match status" value="1"/>
</dbReference>
<dbReference type="EMBL" id="JARWAK010000002">
    <property type="protein sequence ID" value="MDR5865646.1"/>
    <property type="molecule type" value="Genomic_DNA"/>
</dbReference>
<sequence length="507" mass="55073">MPDHLTDPAVLDTPLRGLPMLPDDLALRLEACRDLPSLPSVVMEVLQLSRNEEAGPADYADRIAPDPALTLRVLALANSAFYARRGLEAATCHEAVARLGTDATLAAAMSYGLQDSQAPDHFWHRSLTAAVAARELANRLCPAEAGRLFTAGLLQDIGILALSALDGESYDHLLARRPRHLRLVQAEHEAFGCDHALVGGWLARDWGASLAMARRIADSHGPLTDGDAARLCLRLSGRIADARLAEDPGLAFAKLAQSLEHLDDLAAFSLDALLEELRAALPSMAELLTLTRPPEQDTPSLLREGKQRLVELTLSLSRRLDAQRDTMDALRQENRELDHRSHTDPLTGLANRRWLERCLGEEIRRAGTDHRGLALLFIDLDHFKAFNDRHGHALGDSVLVHFAATLRDLVREGDLAGRYGGEEFMVVLPGETEAGARVVADRLLALLETQPMAETDGESLYVTASIGIASLDLALPGNVAELIDAADRQMYSAKQAGRARVSTARPG</sequence>
<dbReference type="InterPro" id="IPR029787">
    <property type="entry name" value="Nucleotide_cyclase"/>
</dbReference>
<dbReference type="SUPFAM" id="SSF55073">
    <property type="entry name" value="Nucleotide cyclase"/>
    <property type="match status" value="1"/>
</dbReference>
<name>A0ABU1FY98_9GAMM</name>
<dbReference type="InterPro" id="IPR013976">
    <property type="entry name" value="HDOD"/>
</dbReference>
<evidence type="ECO:0000259" key="3">
    <source>
        <dbReference type="PROSITE" id="PS50887"/>
    </source>
</evidence>
<dbReference type="EC" id="2.7.7.65" evidence="1"/>
<comment type="caution">
    <text evidence="5">The sequence shown here is derived from an EMBL/GenBank/DDBJ whole genome shotgun (WGS) entry which is preliminary data.</text>
</comment>
<dbReference type="PANTHER" id="PTHR45138">
    <property type="entry name" value="REGULATORY COMPONENTS OF SENSORY TRANSDUCTION SYSTEM"/>
    <property type="match status" value="1"/>
</dbReference>
<dbReference type="CDD" id="cd01949">
    <property type="entry name" value="GGDEF"/>
    <property type="match status" value="1"/>
</dbReference>
<dbReference type="Gene3D" id="3.30.70.270">
    <property type="match status" value="1"/>
</dbReference>
<proteinExistence type="predicted"/>
<evidence type="ECO:0000256" key="1">
    <source>
        <dbReference type="ARBA" id="ARBA00012528"/>
    </source>
</evidence>
<evidence type="ECO:0000313" key="5">
    <source>
        <dbReference type="EMBL" id="MDR5865646.1"/>
    </source>
</evidence>
<dbReference type="NCBIfam" id="TIGR00254">
    <property type="entry name" value="GGDEF"/>
    <property type="match status" value="1"/>
</dbReference>
<comment type="catalytic activity">
    <reaction evidence="2">
        <text>2 GTP = 3',3'-c-di-GMP + 2 diphosphate</text>
        <dbReference type="Rhea" id="RHEA:24898"/>
        <dbReference type="ChEBI" id="CHEBI:33019"/>
        <dbReference type="ChEBI" id="CHEBI:37565"/>
        <dbReference type="ChEBI" id="CHEBI:58805"/>
        <dbReference type="EC" id="2.7.7.65"/>
    </reaction>
</comment>
<dbReference type="PROSITE" id="PS50887">
    <property type="entry name" value="GGDEF"/>
    <property type="match status" value="1"/>
</dbReference>
<evidence type="ECO:0000259" key="4">
    <source>
        <dbReference type="PROSITE" id="PS51833"/>
    </source>
</evidence>
<evidence type="ECO:0000256" key="2">
    <source>
        <dbReference type="ARBA" id="ARBA00034247"/>
    </source>
</evidence>
<feature type="domain" description="HDOD" evidence="4">
    <location>
        <begin position="35"/>
        <end position="222"/>
    </location>
</feature>
<accession>A0ABU1FY98</accession>
<organism evidence="5 6">
    <name type="scientific">Halomonas koreensis</name>
    <dbReference type="NCBI Taxonomy" id="245385"/>
    <lineage>
        <taxon>Bacteria</taxon>
        <taxon>Pseudomonadati</taxon>
        <taxon>Pseudomonadota</taxon>
        <taxon>Gammaproteobacteria</taxon>
        <taxon>Oceanospirillales</taxon>
        <taxon>Halomonadaceae</taxon>
        <taxon>Halomonas</taxon>
    </lineage>
</organism>
<dbReference type="PROSITE" id="PS51833">
    <property type="entry name" value="HDOD"/>
    <property type="match status" value="1"/>
</dbReference>
<keyword evidence="6" id="KW-1185">Reference proteome</keyword>
<reference evidence="5 6" key="1">
    <citation type="submission" date="2023-04" db="EMBL/GenBank/DDBJ databases">
        <title>A long-awaited taxogenomic arrangement of the family Halomonadaceae.</title>
        <authorList>
            <person name="De La Haba R."/>
            <person name="Chuvochina M."/>
            <person name="Wittouck S."/>
            <person name="Arahal D.R."/>
            <person name="Sanchez-Porro C."/>
            <person name="Hugenholtz P."/>
            <person name="Ventosa A."/>
        </authorList>
    </citation>
    <scope>NUCLEOTIDE SEQUENCE [LARGE SCALE GENOMIC DNA]</scope>
    <source>
        <strain evidence="5 6">DSM 23530</strain>
    </source>
</reference>
<dbReference type="InterPro" id="IPR043128">
    <property type="entry name" value="Rev_trsase/Diguanyl_cyclase"/>
</dbReference>
<dbReference type="SMART" id="SM00267">
    <property type="entry name" value="GGDEF"/>
    <property type="match status" value="1"/>
</dbReference>
<dbReference type="GO" id="GO:0052621">
    <property type="term" value="F:diguanylate cyclase activity"/>
    <property type="evidence" value="ECO:0007669"/>
    <property type="project" value="UniProtKB-EC"/>
</dbReference>
<dbReference type="InterPro" id="IPR000160">
    <property type="entry name" value="GGDEF_dom"/>
</dbReference>
<protein>
    <recommendedName>
        <fullName evidence="1">diguanylate cyclase</fullName>
        <ecNumber evidence="1">2.7.7.65</ecNumber>
    </recommendedName>
</protein>
<dbReference type="Pfam" id="PF00990">
    <property type="entry name" value="GGDEF"/>
    <property type="match status" value="1"/>
</dbReference>
<keyword evidence="5" id="KW-0808">Transferase</keyword>
<feature type="domain" description="GGDEF" evidence="3">
    <location>
        <begin position="371"/>
        <end position="506"/>
    </location>
</feature>
<dbReference type="PANTHER" id="PTHR45138:SF9">
    <property type="entry name" value="DIGUANYLATE CYCLASE DGCM-RELATED"/>
    <property type="match status" value="1"/>
</dbReference>
<dbReference type="Gene3D" id="1.10.3210.10">
    <property type="entry name" value="Hypothetical protein af1432"/>
    <property type="match status" value="1"/>
</dbReference>